<accession>A0A4Z0A5P6</accession>
<dbReference type="EMBL" id="SFCI01000115">
    <property type="protein sequence ID" value="TFY82366.1"/>
    <property type="molecule type" value="Genomic_DNA"/>
</dbReference>
<keyword evidence="13" id="KW-1185">Reference proteome</keyword>
<keyword evidence="9" id="KW-0812">Transmembrane</keyword>
<keyword evidence="6" id="KW-0496">Mitochondrion</keyword>
<evidence type="ECO:0000256" key="6">
    <source>
        <dbReference type="ARBA" id="ARBA00023128"/>
    </source>
</evidence>
<keyword evidence="7 9" id="KW-0472">Membrane</keyword>
<comment type="subcellular location">
    <subcellularLocation>
        <location evidence="1">Mitochondrion outer membrane</location>
    </subcellularLocation>
</comment>
<evidence type="ECO:0000256" key="7">
    <source>
        <dbReference type="ARBA" id="ARBA00023136"/>
    </source>
</evidence>
<dbReference type="GO" id="GO:0015031">
    <property type="term" value="P:protein transport"/>
    <property type="evidence" value="ECO:0007669"/>
    <property type="project" value="UniProtKB-KW"/>
</dbReference>
<dbReference type="AlphaFoldDB" id="A0A4Z0A5P6"/>
<dbReference type="STRING" id="135208.A0A4Z0A5P6"/>
<evidence type="ECO:0000259" key="11">
    <source>
        <dbReference type="Pfam" id="PF17171"/>
    </source>
</evidence>
<feature type="transmembrane region" description="Helical" evidence="9">
    <location>
        <begin position="341"/>
        <end position="357"/>
    </location>
</feature>
<dbReference type="OrthoDB" id="5835136at2759"/>
<dbReference type="InterPro" id="IPR033468">
    <property type="entry name" value="Metaxin_GST"/>
</dbReference>
<dbReference type="PANTHER" id="PTHR12289">
    <property type="entry name" value="METAXIN RELATED"/>
    <property type="match status" value="1"/>
</dbReference>
<evidence type="ECO:0000256" key="4">
    <source>
        <dbReference type="ARBA" id="ARBA00022787"/>
    </source>
</evidence>
<comment type="caution">
    <text evidence="12">The sequence shown here is derived from an EMBL/GenBank/DDBJ whole genome shotgun (WGS) entry which is preliminary data.</text>
</comment>
<dbReference type="GO" id="GO:0001401">
    <property type="term" value="C:SAM complex"/>
    <property type="evidence" value="ECO:0007669"/>
    <property type="project" value="InterPro"/>
</dbReference>
<comment type="similarity">
    <text evidence="2">Belongs to the metaxin family.</text>
</comment>
<evidence type="ECO:0000256" key="1">
    <source>
        <dbReference type="ARBA" id="ARBA00004294"/>
    </source>
</evidence>
<dbReference type="InterPro" id="IPR019564">
    <property type="entry name" value="Sam37/metaxin_N"/>
</dbReference>
<evidence type="ECO:0000256" key="5">
    <source>
        <dbReference type="ARBA" id="ARBA00022927"/>
    </source>
</evidence>
<reference evidence="12 13" key="1">
    <citation type="submission" date="2019-02" db="EMBL/GenBank/DDBJ databases">
        <title>Genome sequencing of the rare red list fungi Hericium alpestre (H. flagellum).</title>
        <authorList>
            <person name="Buettner E."/>
            <person name="Kellner H."/>
        </authorList>
    </citation>
    <scope>NUCLEOTIDE SEQUENCE [LARGE SCALE GENOMIC DNA]</scope>
    <source>
        <strain evidence="12 13">DSM 108284</strain>
    </source>
</reference>
<dbReference type="SUPFAM" id="SSF47616">
    <property type="entry name" value="GST C-terminal domain-like"/>
    <property type="match status" value="1"/>
</dbReference>
<feature type="region of interest" description="Disordered" evidence="8">
    <location>
        <begin position="179"/>
        <end position="206"/>
    </location>
</feature>
<evidence type="ECO:0000256" key="8">
    <source>
        <dbReference type="SAM" id="MobiDB-lite"/>
    </source>
</evidence>
<evidence type="ECO:0000313" key="12">
    <source>
        <dbReference type="EMBL" id="TFY82366.1"/>
    </source>
</evidence>
<keyword evidence="9" id="KW-1133">Transmembrane helix</keyword>
<keyword evidence="4" id="KW-1000">Mitochondrion outer membrane</keyword>
<feature type="region of interest" description="Disordered" evidence="8">
    <location>
        <begin position="368"/>
        <end position="401"/>
    </location>
</feature>
<gene>
    <name evidence="12" type="ORF">EWM64_g1644</name>
</gene>
<dbReference type="Proteomes" id="UP000298061">
    <property type="component" value="Unassembled WGS sequence"/>
</dbReference>
<evidence type="ECO:0000313" key="13">
    <source>
        <dbReference type="Proteomes" id="UP000298061"/>
    </source>
</evidence>
<feature type="domain" description="Metaxin glutathione S-transferase" evidence="11">
    <location>
        <begin position="222"/>
        <end position="284"/>
    </location>
</feature>
<dbReference type="InterPro" id="IPR050931">
    <property type="entry name" value="Mito_Protein_Transport_Metaxin"/>
</dbReference>
<evidence type="ECO:0000256" key="9">
    <source>
        <dbReference type="SAM" id="Phobius"/>
    </source>
</evidence>
<feature type="domain" description="Mitochondrial outer membrane transport complex Sam37/metaxin N-terminal" evidence="10">
    <location>
        <begin position="26"/>
        <end position="161"/>
    </location>
</feature>
<name>A0A4Z0A5P6_9AGAM</name>
<dbReference type="PANTHER" id="PTHR12289:SF41">
    <property type="entry name" value="FAILED AXON CONNECTIONS-RELATED"/>
    <property type="match status" value="1"/>
</dbReference>
<feature type="compositionally biased region" description="Basic and acidic residues" evidence="8">
    <location>
        <begin position="193"/>
        <end position="206"/>
    </location>
</feature>
<evidence type="ECO:0008006" key="14">
    <source>
        <dbReference type="Google" id="ProtNLM"/>
    </source>
</evidence>
<dbReference type="InterPro" id="IPR036282">
    <property type="entry name" value="Glutathione-S-Trfase_C_sf"/>
</dbReference>
<keyword evidence="3" id="KW-0813">Transport</keyword>
<organism evidence="12 13">
    <name type="scientific">Hericium alpestre</name>
    <dbReference type="NCBI Taxonomy" id="135208"/>
    <lineage>
        <taxon>Eukaryota</taxon>
        <taxon>Fungi</taxon>
        <taxon>Dikarya</taxon>
        <taxon>Basidiomycota</taxon>
        <taxon>Agaricomycotina</taxon>
        <taxon>Agaricomycetes</taxon>
        <taxon>Russulales</taxon>
        <taxon>Hericiaceae</taxon>
        <taxon>Hericium</taxon>
    </lineage>
</organism>
<sequence>MSSSSSIPTLHIWPAKWDLPSMEPACLAAVLYLQLSIPGRFAVVETANPDSSPSGQLPYLTHLHHALAPFSSILKYVNGLTQASLPHENSNTEHMFSADLDTLLSTSERAQRTACPAIVDVFNAQAHMFYSLPANYADVTHPALVSFLPIPQRYYVPHRIRDAYHKRLEASGLWNLPGEEIEEQEPAPRPVLGKKEQKKPEDPKKTFKSAFERERVLERARSAFGLYARLLGDNRFFYYDRPTTIDVLLASHILLLINPPFPDPLLPSLLSSSYPTLLTHTRRVFSTAFPTPYIEDLHYLPSTGHSLASLLPPLPSLRSLWSTEQKEKSEEEKRFDRMRRAWFGMAVVGALAYWMVWGPKLVIRFAPDEEEYEEEDVEDDGFEYVGEDEEEIGPYEEDDVV</sequence>
<proteinExistence type="inferred from homology"/>
<evidence type="ECO:0000256" key="3">
    <source>
        <dbReference type="ARBA" id="ARBA00022448"/>
    </source>
</evidence>
<evidence type="ECO:0000256" key="2">
    <source>
        <dbReference type="ARBA" id="ARBA00009170"/>
    </source>
</evidence>
<evidence type="ECO:0000259" key="10">
    <source>
        <dbReference type="Pfam" id="PF10568"/>
    </source>
</evidence>
<dbReference type="GO" id="GO:0007005">
    <property type="term" value="P:mitochondrion organization"/>
    <property type="evidence" value="ECO:0007669"/>
    <property type="project" value="TreeGrafter"/>
</dbReference>
<keyword evidence="5" id="KW-0653">Protein transport</keyword>
<protein>
    <recommendedName>
        <fullName evidence="14">Mitochondrial outer membrane transport complex Sam37/metaxin N-terminal domain-containing protein</fullName>
    </recommendedName>
</protein>
<dbReference type="Pfam" id="PF17171">
    <property type="entry name" value="GST_C_6"/>
    <property type="match status" value="1"/>
</dbReference>
<dbReference type="Pfam" id="PF10568">
    <property type="entry name" value="Tom37"/>
    <property type="match status" value="1"/>
</dbReference>